<sequence>MEENGSLQKSLKWLKGLSKGYELEALTLEGLLIVDAQKGSIRYNFVVSSRVSQKGKMFMLESFGNKNLWALILADTLDDYKPTTYNSIS</sequence>
<reference evidence="1 2" key="1">
    <citation type="journal article" date="2021" name="Plant Biotechnol. J.">
        <title>Multi-omics assisted identification of the key and species-specific regulatory components of drought-tolerant mechanisms in Gossypium stocksii.</title>
        <authorList>
            <person name="Yu D."/>
            <person name="Ke L."/>
            <person name="Zhang D."/>
            <person name="Wu Y."/>
            <person name="Sun Y."/>
            <person name="Mei J."/>
            <person name="Sun J."/>
            <person name="Sun Y."/>
        </authorList>
    </citation>
    <scope>NUCLEOTIDE SEQUENCE [LARGE SCALE GENOMIC DNA]</scope>
    <source>
        <strain evidence="2">cv. E1</strain>
        <tissue evidence="1">Leaf</tissue>
    </source>
</reference>
<protein>
    <submittedName>
        <fullName evidence="1">Uncharacterized protein</fullName>
    </submittedName>
</protein>
<evidence type="ECO:0000313" key="1">
    <source>
        <dbReference type="EMBL" id="KAH1048058.1"/>
    </source>
</evidence>
<keyword evidence="2" id="KW-1185">Reference proteome</keyword>
<dbReference type="Proteomes" id="UP000828251">
    <property type="component" value="Unassembled WGS sequence"/>
</dbReference>
<evidence type="ECO:0000313" key="2">
    <source>
        <dbReference type="Proteomes" id="UP000828251"/>
    </source>
</evidence>
<dbReference type="EMBL" id="JAIQCV010000011">
    <property type="protein sequence ID" value="KAH1048058.1"/>
    <property type="molecule type" value="Genomic_DNA"/>
</dbReference>
<dbReference type="OrthoDB" id="46529at2759"/>
<accession>A0A9D3UML6</accession>
<comment type="caution">
    <text evidence="1">The sequence shown here is derived from an EMBL/GenBank/DDBJ whole genome shotgun (WGS) entry which is preliminary data.</text>
</comment>
<name>A0A9D3UML6_9ROSI</name>
<gene>
    <name evidence="1" type="ORF">J1N35_038842</name>
</gene>
<organism evidence="1 2">
    <name type="scientific">Gossypium stocksii</name>
    <dbReference type="NCBI Taxonomy" id="47602"/>
    <lineage>
        <taxon>Eukaryota</taxon>
        <taxon>Viridiplantae</taxon>
        <taxon>Streptophyta</taxon>
        <taxon>Embryophyta</taxon>
        <taxon>Tracheophyta</taxon>
        <taxon>Spermatophyta</taxon>
        <taxon>Magnoliopsida</taxon>
        <taxon>eudicotyledons</taxon>
        <taxon>Gunneridae</taxon>
        <taxon>Pentapetalae</taxon>
        <taxon>rosids</taxon>
        <taxon>malvids</taxon>
        <taxon>Malvales</taxon>
        <taxon>Malvaceae</taxon>
        <taxon>Malvoideae</taxon>
        <taxon>Gossypium</taxon>
    </lineage>
</organism>
<proteinExistence type="predicted"/>
<dbReference type="AlphaFoldDB" id="A0A9D3UML6"/>